<accession>A0ABR7A838</accession>
<reference evidence="1 2" key="1">
    <citation type="submission" date="2020-08" db="EMBL/GenBank/DDBJ databases">
        <title>Novel species isolated from subtropical streams in China.</title>
        <authorList>
            <person name="Lu H."/>
        </authorList>
    </citation>
    <scope>NUCLEOTIDE SEQUENCE [LARGE SCALE GENOMIC DNA]</scope>
    <source>
        <strain evidence="1 2">CY22W</strain>
    </source>
</reference>
<comment type="caution">
    <text evidence="1">The sequence shown here is derived from an EMBL/GenBank/DDBJ whole genome shotgun (WGS) entry which is preliminary data.</text>
</comment>
<dbReference type="RefSeq" id="WP_186904433.1">
    <property type="nucleotide sequence ID" value="NZ_JACOGD010000007.1"/>
</dbReference>
<keyword evidence="2" id="KW-1185">Reference proteome</keyword>
<dbReference type="EMBL" id="JACOGD010000007">
    <property type="protein sequence ID" value="MBC3932817.1"/>
    <property type="molecule type" value="Genomic_DNA"/>
</dbReference>
<organism evidence="1 2">
    <name type="scientific">Undibacterium curvum</name>
    <dbReference type="NCBI Taxonomy" id="2762294"/>
    <lineage>
        <taxon>Bacteria</taxon>
        <taxon>Pseudomonadati</taxon>
        <taxon>Pseudomonadota</taxon>
        <taxon>Betaproteobacteria</taxon>
        <taxon>Burkholderiales</taxon>
        <taxon>Oxalobacteraceae</taxon>
        <taxon>Undibacterium</taxon>
    </lineage>
</organism>
<evidence type="ECO:0000313" key="2">
    <source>
        <dbReference type="Proteomes" id="UP000654304"/>
    </source>
</evidence>
<sequence length="152" mass="16694">MGKVFAIHFKFFEVHPRLSAIHRISIVQSVHFIYSVDIAPTTGKPIMSNQKLSKLQSISLLTLASLSAATLVTLAFLSPKPQAAVPSVIISAQKMTVEQKIAYDMEQFHPQMQTVVISAKAMTLAEKAASDQQARQKPQNTVKLRKIPAILA</sequence>
<name>A0ABR7A838_9BURK</name>
<gene>
    <name evidence="1" type="ORF">H8K43_14110</name>
</gene>
<dbReference type="Proteomes" id="UP000654304">
    <property type="component" value="Unassembled WGS sequence"/>
</dbReference>
<proteinExistence type="predicted"/>
<protein>
    <submittedName>
        <fullName evidence="1">Uncharacterized protein</fullName>
    </submittedName>
</protein>
<evidence type="ECO:0000313" key="1">
    <source>
        <dbReference type="EMBL" id="MBC3932817.1"/>
    </source>
</evidence>